<reference evidence="2" key="1">
    <citation type="journal article" date="2023" name="GigaByte">
        <title>Genome assembly of the bearded iris, Iris pallida Lam.</title>
        <authorList>
            <person name="Bruccoleri R.E."/>
            <person name="Oakeley E.J."/>
            <person name="Faust A.M.E."/>
            <person name="Altorfer M."/>
            <person name="Dessus-Babus S."/>
            <person name="Burckhardt D."/>
            <person name="Oertli M."/>
            <person name="Naumann U."/>
            <person name="Petersen F."/>
            <person name="Wong J."/>
        </authorList>
    </citation>
    <scope>NUCLEOTIDE SEQUENCE</scope>
    <source>
        <strain evidence="2">GSM-AAB239-AS_SAM_17_03QT</strain>
    </source>
</reference>
<protein>
    <submittedName>
        <fullName evidence="2">Valine--tRNA ligase, mitochondrial 1 isoform X3</fullName>
    </submittedName>
</protein>
<gene>
    <name evidence="2" type="ORF">M6B38_141600</name>
</gene>
<evidence type="ECO:0000313" key="3">
    <source>
        <dbReference type="Proteomes" id="UP001140949"/>
    </source>
</evidence>
<reference evidence="2" key="2">
    <citation type="submission" date="2023-04" db="EMBL/GenBank/DDBJ databases">
        <authorList>
            <person name="Bruccoleri R.E."/>
            <person name="Oakeley E.J."/>
            <person name="Faust A.-M."/>
            <person name="Dessus-Babus S."/>
            <person name="Altorfer M."/>
            <person name="Burckhardt D."/>
            <person name="Oertli M."/>
            <person name="Naumann U."/>
            <person name="Petersen F."/>
            <person name="Wong J."/>
        </authorList>
    </citation>
    <scope>NUCLEOTIDE SEQUENCE</scope>
    <source>
        <strain evidence="2">GSM-AAB239-AS_SAM_17_03QT</strain>
        <tissue evidence="2">Leaf</tissue>
    </source>
</reference>
<dbReference type="EMBL" id="JANAVB010030219">
    <property type="protein sequence ID" value="KAJ6813822.1"/>
    <property type="molecule type" value="Genomic_DNA"/>
</dbReference>
<accession>A0AAX6FBS7</accession>
<feature type="compositionally biased region" description="Basic and acidic residues" evidence="1">
    <location>
        <begin position="21"/>
        <end position="34"/>
    </location>
</feature>
<dbReference type="Proteomes" id="UP001140949">
    <property type="component" value="Unassembled WGS sequence"/>
</dbReference>
<feature type="region of interest" description="Disordered" evidence="1">
    <location>
        <begin position="17"/>
        <end position="54"/>
    </location>
</feature>
<evidence type="ECO:0000313" key="2">
    <source>
        <dbReference type="EMBL" id="KAJ6813822.1"/>
    </source>
</evidence>
<keyword evidence="2" id="KW-0436">Ligase</keyword>
<name>A0AAX6FBS7_IRIPA</name>
<evidence type="ECO:0000256" key="1">
    <source>
        <dbReference type="SAM" id="MobiDB-lite"/>
    </source>
</evidence>
<proteinExistence type="predicted"/>
<keyword evidence="3" id="KW-1185">Reference proteome</keyword>
<dbReference type="GO" id="GO:0016874">
    <property type="term" value="F:ligase activity"/>
    <property type="evidence" value="ECO:0007669"/>
    <property type="project" value="UniProtKB-KW"/>
</dbReference>
<sequence length="54" mass="6286">MRRRACRRVRAEGLQQAGIVRSDRRSRGGGENHRRGAATSGRGIDNRIWTRRRR</sequence>
<dbReference type="AlphaFoldDB" id="A0AAX6FBS7"/>
<comment type="caution">
    <text evidence="2">The sequence shown here is derived from an EMBL/GenBank/DDBJ whole genome shotgun (WGS) entry which is preliminary data.</text>
</comment>
<organism evidence="2 3">
    <name type="scientific">Iris pallida</name>
    <name type="common">Sweet iris</name>
    <dbReference type="NCBI Taxonomy" id="29817"/>
    <lineage>
        <taxon>Eukaryota</taxon>
        <taxon>Viridiplantae</taxon>
        <taxon>Streptophyta</taxon>
        <taxon>Embryophyta</taxon>
        <taxon>Tracheophyta</taxon>
        <taxon>Spermatophyta</taxon>
        <taxon>Magnoliopsida</taxon>
        <taxon>Liliopsida</taxon>
        <taxon>Asparagales</taxon>
        <taxon>Iridaceae</taxon>
        <taxon>Iridoideae</taxon>
        <taxon>Irideae</taxon>
        <taxon>Iris</taxon>
    </lineage>
</organism>